<protein>
    <recommendedName>
        <fullName evidence="7">Glutamate-1-semialdehyde 2,1-aminomutase</fullName>
        <shortName evidence="7">GSA</shortName>
        <ecNumber evidence="7">5.4.3.8</ecNumber>
    </recommendedName>
    <alternativeName>
        <fullName evidence="7">Glutamate-1-semialdehyde aminotransferase</fullName>
        <shortName evidence="7">GSA-AT</shortName>
    </alternativeName>
</protein>
<evidence type="ECO:0000256" key="2">
    <source>
        <dbReference type="ARBA" id="ARBA00004819"/>
    </source>
</evidence>
<dbReference type="NCBIfam" id="TIGR00713">
    <property type="entry name" value="hemL"/>
    <property type="match status" value="1"/>
</dbReference>
<dbReference type="Pfam" id="PF00202">
    <property type="entry name" value="Aminotran_3"/>
    <property type="match status" value="1"/>
</dbReference>
<evidence type="ECO:0000313" key="8">
    <source>
        <dbReference type="EMBL" id="MBZ5708018.1"/>
    </source>
</evidence>
<dbReference type="Gene3D" id="3.90.1150.10">
    <property type="entry name" value="Aspartate Aminotransferase, domain 1"/>
    <property type="match status" value="1"/>
</dbReference>
<evidence type="ECO:0000256" key="6">
    <source>
        <dbReference type="ARBA" id="ARBA00023244"/>
    </source>
</evidence>
<dbReference type="GO" id="GO:0042286">
    <property type="term" value="F:glutamate-1-semialdehyde 2,1-aminomutase activity"/>
    <property type="evidence" value="ECO:0007669"/>
    <property type="project" value="UniProtKB-EC"/>
</dbReference>
<comment type="catalytic activity">
    <reaction evidence="7">
        <text>(S)-4-amino-5-oxopentanoate = 5-aminolevulinate</text>
        <dbReference type="Rhea" id="RHEA:14265"/>
        <dbReference type="ChEBI" id="CHEBI:57501"/>
        <dbReference type="ChEBI" id="CHEBI:356416"/>
        <dbReference type="EC" id="5.4.3.8"/>
    </reaction>
</comment>
<keyword evidence="6 7" id="KW-0627">Porphyrin biosynthesis</keyword>
<proteinExistence type="inferred from homology"/>
<evidence type="ECO:0000313" key="9">
    <source>
        <dbReference type="Proteomes" id="UP001139031"/>
    </source>
</evidence>
<comment type="cofactor">
    <cofactor evidence="1 7">
        <name>pyridoxal 5'-phosphate</name>
        <dbReference type="ChEBI" id="CHEBI:597326"/>
    </cofactor>
</comment>
<dbReference type="SUPFAM" id="SSF53383">
    <property type="entry name" value="PLP-dependent transferases"/>
    <property type="match status" value="1"/>
</dbReference>
<dbReference type="InterPro" id="IPR005814">
    <property type="entry name" value="Aminotrans_3"/>
</dbReference>
<comment type="similarity">
    <text evidence="3 7">Belongs to the class-III pyridoxal-phosphate-dependent aminotransferase family. HemL subfamily.</text>
</comment>
<dbReference type="Gene3D" id="3.40.640.10">
    <property type="entry name" value="Type I PLP-dependent aspartate aminotransferase-like (Major domain)"/>
    <property type="match status" value="1"/>
</dbReference>
<organism evidence="8 9">
    <name type="scientific">Nannocystis pusilla</name>
    <dbReference type="NCBI Taxonomy" id="889268"/>
    <lineage>
        <taxon>Bacteria</taxon>
        <taxon>Pseudomonadati</taxon>
        <taxon>Myxococcota</taxon>
        <taxon>Polyangia</taxon>
        <taxon>Nannocystales</taxon>
        <taxon>Nannocystaceae</taxon>
        <taxon>Nannocystis</taxon>
    </lineage>
</organism>
<evidence type="ECO:0000256" key="3">
    <source>
        <dbReference type="ARBA" id="ARBA00008981"/>
    </source>
</evidence>
<dbReference type="InterPro" id="IPR004639">
    <property type="entry name" value="4pyrrol_synth_GluAld_NH2Trfase"/>
</dbReference>
<keyword evidence="4 7" id="KW-0663">Pyridoxal phosphate</keyword>
<dbReference type="InterPro" id="IPR015421">
    <property type="entry name" value="PyrdxlP-dep_Trfase_major"/>
</dbReference>
<dbReference type="PANTHER" id="PTHR43713:SF3">
    <property type="entry name" value="GLUTAMATE-1-SEMIALDEHYDE 2,1-AMINOMUTASE 1, CHLOROPLASTIC-RELATED"/>
    <property type="match status" value="1"/>
</dbReference>
<evidence type="ECO:0000256" key="1">
    <source>
        <dbReference type="ARBA" id="ARBA00001933"/>
    </source>
</evidence>
<dbReference type="InterPro" id="IPR015422">
    <property type="entry name" value="PyrdxlP-dep_Trfase_small"/>
</dbReference>
<evidence type="ECO:0000256" key="4">
    <source>
        <dbReference type="ARBA" id="ARBA00022898"/>
    </source>
</evidence>
<dbReference type="EC" id="5.4.3.8" evidence="7"/>
<comment type="caution">
    <text evidence="8">The sequence shown here is derived from an EMBL/GenBank/DDBJ whole genome shotgun (WGS) entry which is preliminary data.</text>
</comment>
<comment type="subcellular location">
    <subcellularLocation>
        <location evidence="7">Cytoplasm</location>
    </subcellularLocation>
</comment>
<dbReference type="EMBL" id="JAIRAU010000001">
    <property type="protein sequence ID" value="MBZ5708018.1"/>
    <property type="molecule type" value="Genomic_DNA"/>
</dbReference>
<dbReference type="InterPro" id="IPR049704">
    <property type="entry name" value="Aminotrans_3_PPA_site"/>
</dbReference>
<keyword evidence="9" id="KW-1185">Reference proteome</keyword>
<gene>
    <name evidence="7 8" type="primary">hemL</name>
    <name evidence="8" type="ORF">K7C98_02035</name>
</gene>
<dbReference type="CDD" id="cd00610">
    <property type="entry name" value="OAT_like"/>
    <property type="match status" value="1"/>
</dbReference>
<dbReference type="PROSITE" id="PS00600">
    <property type="entry name" value="AA_TRANSFER_CLASS_3"/>
    <property type="match status" value="1"/>
</dbReference>
<comment type="pathway">
    <text evidence="2">Porphyrin-containing compound metabolism; protoporphyrin-IX biosynthesis; 5-aminolevulinate from L-glutamyl-tRNA(Glu): step 2/2.</text>
</comment>
<sequence>MTTPPEFWTQIPGDGRAGARSRALFNAAQFVIPGGVNSPVRAFKAVGGDPPFIRAARGPYLLTEDGVTLVDYVGTWGPAILGHAHPEVVDAVCRAARDGLSFGACTAGEVEFAELLARLVPALHGGMVRLVSSGTEATMSALRLARGFTGRSKIVKIDGGYHGHADFLLVAAGSGAATLGIPGSEGVPAATVADTLTVPFNSVDAVEQVLEQHRGHVAAIIVEPVPGNMGCVPPRPGYLQALRDLCTREGVVLVFDEVMTGFRVALGGASQRYGVTPDLVCLGKIVGGGLPVGAYGGRRDIMQHVAPLGPVYQAGTLSGNPVAVAAGLATLQVLARDDIYPALAETSATLAAGLSARAARAGVPVVMNRVGAMFTGFFRGGEVHDYDDARASDLAAFAEFHREMLTCGVYLAPSQFEASFVSAAHDAVAVEHTLAAAEAAFAAVARRYG</sequence>
<evidence type="ECO:0000256" key="5">
    <source>
        <dbReference type="ARBA" id="ARBA00023235"/>
    </source>
</evidence>
<dbReference type="RefSeq" id="WP_224189777.1">
    <property type="nucleotide sequence ID" value="NZ_JAIRAU010000001.1"/>
</dbReference>
<dbReference type="Proteomes" id="UP001139031">
    <property type="component" value="Unassembled WGS sequence"/>
</dbReference>
<accession>A0ABS7TII1</accession>
<dbReference type="InterPro" id="IPR015424">
    <property type="entry name" value="PyrdxlP-dep_Trfase"/>
</dbReference>
<reference evidence="8" key="1">
    <citation type="submission" date="2021-08" db="EMBL/GenBank/DDBJ databases">
        <authorList>
            <person name="Stevens D.C."/>
        </authorList>
    </citation>
    <scope>NUCLEOTIDE SEQUENCE</scope>
    <source>
        <strain evidence="8">DSM 53165</strain>
    </source>
</reference>
<feature type="modified residue" description="N6-(pyridoxal phosphate)lysine" evidence="7">
    <location>
        <position position="284"/>
    </location>
</feature>
<dbReference type="PANTHER" id="PTHR43713">
    <property type="entry name" value="GLUTAMATE-1-SEMIALDEHYDE 2,1-AMINOMUTASE"/>
    <property type="match status" value="1"/>
</dbReference>
<comment type="subunit">
    <text evidence="7">Homodimer.</text>
</comment>
<evidence type="ECO:0000256" key="7">
    <source>
        <dbReference type="HAMAP-Rule" id="MF_00375"/>
    </source>
</evidence>
<dbReference type="HAMAP" id="MF_00375">
    <property type="entry name" value="HemL_aminotrans_3"/>
    <property type="match status" value="1"/>
</dbReference>
<keyword evidence="7" id="KW-0963">Cytoplasm</keyword>
<name>A0ABS7TII1_9BACT</name>
<dbReference type="NCBIfam" id="NF000818">
    <property type="entry name" value="PRK00062.1"/>
    <property type="match status" value="1"/>
</dbReference>
<keyword evidence="5 7" id="KW-0413">Isomerase</keyword>